<accession>A6I0E1</accession>
<dbReference type="OrthoDB" id="10025068at2759"/>
<dbReference type="GeneID" id="499322"/>
<dbReference type="PANTHER" id="PTHR14389:SF14">
    <property type="entry name" value="SERINE PROTEASE FAM111A"/>
    <property type="match status" value="1"/>
</dbReference>
<sequence length="610" mass="69290">MSSKKRKSQKIPFNTRKNKKIKDYFSQVPKEEQNDPSISQVKVDSKKMPRDITNTRNQRPLSPKKTQQDQTPPLYKKILVTLGVNARKHKNMKHVLTDRETSSLYAALNSLSAVKEEIECQKGKEMLVCGKEGIEGYLNLGMPLCCIPEGSHVIITFCQCKSKTEETKQFFEPQDQASTNYVRFYIHAVGSKRKKILKCGELHKEGNKVCVYGSKGENIRDTLRKDGRFCSFIENDHWKLINDLDTIIENTQPVDELEGKLFQVAAELPKNPRVVSVMQNSGLENRDFHKLEDYIVNANPTLKEEGEKLRAYIKKESKKSSLFKVHKEHFGKITKNSTPVKVHKHLSKVSDSVGFLWWNNNGKEGCATCFVFKGLYILTCRHVITSIVGEGIDPCQWASLISQCVKVTFGYEEFPLVEDKFFEVKPWFEISNESLDYAVLELRENGQEVPAGLYNGIGPVPLSGLIYLIGHPDGEKKSTDGCAVVPQSHRGQKCQENFQEREKANYWISTSFFPIYTQRSFHEVFHNHDVVTYDTTFFGGSSGSPVFDSNGSLVAMHAAGITCTDQNGVFNIIEFGFTMESILANIKQTKEWYDTIFVNDRDAEMLSTDS</sequence>
<dbReference type="Pfam" id="PF13365">
    <property type="entry name" value="Trypsin_2"/>
    <property type="match status" value="1"/>
</dbReference>
<dbReference type="RefSeq" id="XP_038943844.1">
    <property type="nucleotide sequence ID" value="XM_039087916.2"/>
</dbReference>
<gene>
    <name evidence="3" type="primary">Fam111a</name>
    <name evidence="2" type="synonym">RGD1560913_predicted</name>
    <name evidence="2" type="ORF">rCG_48616</name>
</gene>
<dbReference type="OMA" id="KEGCKLC"/>
<dbReference type="PANTHER" id="PTHR14389">
    <property type="entry name" value="SI:CH1073-475A24.1"/>
    <property type="match status" value="1"/>
</dbReference>
<dbReference type="Gene3D" id="2.40.10.10">
    <property type="entry name" value="Trypsin-like serine proteases"/>
    <property type="match status" value="1"/>
</dbReference>
<dbReference type="SUPFAM" id="SSF50494">
    <property type="entry name" value="Trypsin-like serine proteases"/>
    <property type="match status" value="1"/>
</dbReference>
<dbReference type="InterPro" id="IPR009003">
    <property type="entry name" value="Peptidase_S1_PA"/>
</dbReference>
<dbReference type="KEGG" id="rno:499322"/>
<reference evidence="2" key="1">
    <citation type="journal article" date="2005" name="Genome Res.">
        <title>Gene and alternative splicing annotation with AIR.</title>
        <authorList>
            <person name="Florea L."/>
            <person name="Di Francesco V."/>
            <person name="Miller J."/>
            <person name="Turner R."/>
            <person name="Yao A."/>
            <person name="Harris M."/>
            <person name="Walenz B."/>
            <person name="Mobarry C."/>
            <person name="Merkulov G.V."/>
            <person name="Charlab R."/>
            <person name="Dew I."/>
            <person name="Deng Z."/>
            <person name="Istrail S."/>
            <person name="Li P."/>
            <person name="Sutton G."/>
        </authorList>
    </citation>
    <scope>NUCLEOTIDE SEQUENCE</scope>
    <source>
        <strain evidence="2">BN</strain>
    </source>
</reference>
<organism evidence="2">
    <name type="scientific">Rattus norvegicus</name>
    <name type="common">Rat</name>
    <dbReference type="NCBI Taxonomy" id="10116"/>
    <lineage>
        <taxon>Eukaryota</taxon>
        <taxon>Metazoa</taxon>
        <taxon>Chordata</taxon>
        <taxon>Craniata</taxon>
        <taxon>Vertebrata</taxon>
        <taxon>Euteleostomi</taxon>
        <taxon>Mammalia</taxon>
        <taxon>Eutheria</taxon>
        <taxon>Euarchontoglires</taxon>
        <taxon>Glires</taxon>
        <taxon>Rodentia</taxon>
        <taxon>Myomorpha</taxon>
        <taxon>Muroidea</taxon>
        <taxon>Muridae</taxon>
        <taxon>Murinae</taxon>
        <taxon>Rattus</taxon>
    </lineage>
</organism>
<reference evidence="2" key="2">
    <citation type="submission" date="2005-07" db="EMBL/GenBank/DDBJ databases">
        <authorList>
            <person name="Mural R.J."/>
            <person name="Li P.W."/>
            <person name="Adams M.D."/>
            <person name="Amanatides P.G."/>
            <person name="Baden-Tillson H."/>
            <person name="Barnstead M."/>
            <person name="Chin S.H."/>
            <person name="Dew I."/>
            <person name="Evans C.A."/>
            <person name="Ferriera S."/>
            <person name="Flanigan M."/>
            <person name="Fosler C."/>
            <person name="Glodek A."/>
            <person name="Gu Z."/>
            <person name="Holt R.A."/>
            <person name="Jennings D."/>
            <person name="Kraft C.L."/>
            <person name="Lu F."/>
            <person name="Nguyen T."/>
            <person name="Nusskern D.R."/>
            <person name="Pfannkoch C.M."/>
            <person name="Sitter C."/>
            <person name="Sutton G.G."/>
            <person name="Venter J.C."/>
            <person name="Wang Z."/>
            <person name="Woodage T."/>
            <person name="Zheng X.H."/>
            <person name="Zhong F."/>
        </authorList>
    </citation>
    <scope>NUCLEOTIDE SEQUENCE</scope>
    <source>
        <strain evidence="2">BN</strain>
    </source>
</reference>
<evidence type="ECO:0000313" key="3">
    <source>
        <dbReference type="RGD" id="1560913"/>
    </source>
</evidence>
<dbReference type="RefSeq" id="NP_001102633.1">
    <property type="nucleotide sequence ID" value="NM_001109163.1"/>
</dbReference>
<dbReference type="EMBL" id="CH473953">
    <property type="protein sequence ID" value="EDM12922.1"/>
    <property type="molecule type" value="Genomic_DNA"/>
</dbReference>
<dbReference type="RefSeq" id="XP_038943840.1">
    <property type="nucleotide sequence ID" value="XM_039087912.2"/>
</dbReference>
<name>A6I0E1_RAT</name>
<protein>
    <submittedName>
        <fullName evidence="2">Similar to expressed sequence AW413625 (Predicted)</fullName>
    </submittedName>
</protein>
<dbReference type="InterPro" id="IPR043504">
    <property type="entry name" value="Peptidase_S1_PA_chymotrypsin"/>
</dbReference>
<evidence type="ECO:0000313" key="2">
    <source>
        <dbReference type="EMBL" id="EDM12922.1"/>
    </source>
</evidence>
<proteinExistence type="predicted"/>
<feature type="compositionally biased region" description="Polar residues" evidence="1">
    <location>
        <begin position="52"/>
        <end position="71"/>
    </location>
</feature>
<dbReference type="Proteomes" id="UP000234681">
    <property type="component" value="Chromosome 1"/>
</dbReference>
<feature type="region of interest" description="Disordered" evidence="1">
    <location>
        <begin position="1"/>
        <end position="72"/>
    </location>
</feature>
<dbReference type="AGR" id="RGD:1560913"/>
<dbReference type="RGD" id="1560913">
    <property type="gene designation" value="Fam111a"/>
</dbReference>
<dbReference type="AlphaFoldDB" id="A6I0E1"/>
<dbReference type="CTD" id="63901"/>
<evidence type="ECO:0000256" key="1">
    <source>
        <dbReference type="SAM" id="MobiDB-lite"/>
    </source>
</evidence>